<dbReference type="CDD" id="cd01061">
    <property type="entry name" value="RNase_T2_euk"/>
    <property type="match status" value="1"/>
</dbReference>
<dbReference type="InterPro" id="IPR033697">
    <property type="entry name" value="Ribonuclease_T2_eukaryotic"/>
</dbReference>
<keyword evidence="9" id="KW-0472">Membrane</keyword>
<evidence type="ECO:0000256" key="6">
    <source>
        <dbReference type="ARBA" id="ARBA00023239"/>
    </source>
</evidence>
<keyword evidence="9" id="KW-0812">Transmembrane</keyword>
<keyword evidence="2" id="KW-0540">Nuclease</keyword>
<keyword evidence="5" id="KW-1015">Disulfide bond</keyword>
<comment type="similarity">
    <text evidence="1 8">Belongs to the RNase T2 family.</text>
</comment>
<feature type="active site" evidence="7">
    <location>
        <position position="112"/>
    </location>
</feature>
<dbReference type="PROSITE" id="PS00531">
    <property type="entry name" value="RNASE_T2_2"/>
    <property type="match status" value="1"/>
</dbReference>
<gene>
    <name evidence="11" type="primary">LOC111441728</name>
</gene>
<evidence type="ECO:0000256" key="3">
    <source>
        <dbReference type="ARBA" id="ARBA00022759"/>
    </source>
</evidence>
<evidence type="ECO:0000256" key="1">
    <source>
        <dbReference type="ARBA" id="ARBA00007469"/>
    </source>
</evidence>
<evidence type="ECO:0000256" key="8">
    <source>
        <dbReference type="RuleBase" id="RU004328"/>
    </source>
</evidence>
<keyword evidence="6" id="KW-0456">Lyase</keyword>
<dbReference type="GO" id="GO:0033897">
    <property type="term" value="F:ribonuclease T2 activity"/>
    <property type="evidence" value="ECO:0007669"/>
    <property type="project" value="InterPro"/>
</dbReference>
<evidence type="ECO:0000256" key="9">
    <source>
        <dbReference type="SAM" id="Phobius"/>
    </source>
</evidence>
<keyword evidence="10" id="KW-1185">Reference proteome</keyword>
<accession>A0A6J1F837</accession>
<dbReference type="Proteomes" id="UP000504609">
    <property type="component" value="Unplaced"/>
</dbReference>
<dbReference type="KEGG" id="cmos:111441728"/>
<organism evidence="10 11">
    <name type="scientific">Cucurbita moschata</name>
    <name type="common">Winter crookneck squash</name>
    <name type="synonym">Cucurbita pepo var. moschata</name>
    <dbReference type="NCBI Taxonomy" id="3662"/>
    <lineage>
        <taxon>Eukaryota</taxon>
        <taxon>Viridiplantae</taxon>
        <taxon>Streptophyta</taxon>
        <taxon>Embryophyta</taxon>
        <taxon>Tracheophyta</taxon>
        <taxon>Spermatophyta</taxon>
        <taxon>Magnoliopsida</taxon>
        <taxon>eudicotyledons</taxon>
        <taxon>Gunneridae</taxon>
        <taxon>Pentapetalae</taxon>
        <taxon>rosids</taxon>
        <taxon>fabids</taxon>
        <taxon>Cucurbitales</taxon>
        <taxon>Cucurbitaceae</taxon>
        <taxon>Cucurbiteae</taxon>
        <taxon>Cucurbita</taxon>
    </lineage>
</organism>
<feature type="transmembrane region" description="Helical" evidence="9">
    <location>
        <begin position="6"/>
        <end position="26"/>
    </location>
</feature>
<dbReference type="PANTHER" id="PTHR11240">
    <property type="entry name" value="RIBONUCLEASE T2"/>
    <property type="match status" value="1"/>
</dbReference>
<evidence type="ECO:0000256" key="5">
    <source>
        <dbReference type="ARBA" id="ARBA00023157"/>
    </source>
</evidence>
<evidence type="ECO:0000256" key="4">
    <source>
        <dbReference type="ARBA" id="ARBA00022801"/>
    </source>
</evidence>
<dbReference type="Gene3D" id="3.90.730.10">
    <property type="entry name" value="Ribonuclease T2-like"/>
    <property type="match status" value="1"/>
</dbReference>
<keyword evidence="4" id="KW-0378">Hydrolase</keyword>
<keyword evidence="9" id="KW-1133">Transmembrane helix</keyword>
<dbReference type="GO" id="GO:0003723">
    <property type="term" value="F:RNA binding"/>
    <property type="evidence" value="ECO:0007669"/>
    <property type="project" value="InterPro"/>
</dbReference>
<dbReference type="RefSeq" id="XP_022934593.1">
    <property type="nucleotide sequence ID" value="XM_023078825.1"/>
</dbReference>
<keyword evidence="3" id="KW-0255">Endonuclease</keyword>
<evidence type="ECO:0000256" key="7">
    <source>
        <dbReference type="PIRSR" id="PIRSR633697-1"/>
    </source>
</evidence>
<dbReference type="SUPFAM" id="SSF55895">
    <property type="entry name" value="Ribonuclease Rh-like"/>
    <property type="match status" value="1"/>
</dbReference>
<dbReference type="PROSITE" id="PS00530">
    <property type="entry name" value="RNASE_T2_1"/>
    <property type="match status" value="1"/>
</dbReference>
<dbReference type="InterPro" id="IPR033130">
    <property type="entry name" value="RNase_T2_His_AS_2"/>
</dbReference>
<proteinExistence type="inferred from homology"/>
<dbReference type="InterPro" id="IPR036430">
    <property type="entry name" value="RNase_T2-like_sf"/>
</dbReference>
<reference evidence="11" key="1">
    <citation type="submission" date="2025-08" db="UniProtKB">
        <authorList>
            <consortium name="RefSeq"/>
        </authorList>
    </citation>
    <scope>IDENTIFICATION</scope>
    <source>
        <tissue evidence="11">Young leaves</tissue>
    </source>
</reference>
<dbReference type="InterPro" id="IPR001568">
    <property type="entry name" value="RNase_T2-like"/>
</dbReference>
<sequence length="236" mass="26782">MAKSPSIVSIFNFVFVVLILCVNAQFDYFQMVQQWPPAKCSSVKVRCHVQPPTMFTIHGLWPSNYSNARLVCAPQPFNPTQIAALRPQLNTYWPDVIQGKNQQFWQHEWDRHGICSNPPFNQLQYFQITLNIRTNHSYDLLTILNAAGLGPSDTNIREYKDIEGAIQAATGKKPGLRCNINAQSKEKKQLLEIILCFDKDGITLIDCTEFAGITCPPQFVWPDRQPLNLVSTDGEL</sequence>
<feature type="active site" evidence="7">
    <location>
        <position position="108"/>
    </location>
</feature>
<evidence type="ECO:0000313" key="10">
    <source>
        <dbReference type="Proteomes" id="UP000504609"/>
    </source>
</evidence>
<dbReference type="PANTHER" id="PTHR11240:SF75">
    <property type="entry name" value="RIBONUCLEASE 3"/>
    <property type="match status" value="1"/>
</dbReference>
<feature type="active site" evidence="7">
    <location>
        <position position="58"/>
    </location>
</feature>
<dbReference type="GO" id="GO:0005576">
    <property type="term" value="C:extracellular region"/>
    <property type="evidence" value="ECO:0007669"/>
    <property type="project" value="TreeGrafter"/>
</dbReference>
<evidence type="ECO:0000256" key="2">
    <source>
        <dbReference type="ARBA" id="ARBA00022722"/>
    </source>
</evidence>
<dbReference type="GO" id="GO:0006401">
    <property type="term" value="P:RNA catabolic process"/>
    <property type="evidence" value="ECO:0007669"/>
    <property type="project" value="TreeGrafter"/>
</dbReference>
<evidence type="ECO:0000313" key="11">
    <source>
        <dbReference type="RefSeq" id="XP_022934593.1"/>
    </source>
</evidence>
<dbReference type="Pfam" id="PF00445">
    <property type="entry name" value="Ribonuclease_T2"/>
    <property type="match status" value="1"/>
</dbReference>
<name>A0A6J1F837_CUCMO</name>
<protein>
    <submittedName>
        <fullName evidence="11">Ribonuclease MC-like</fullName>
    </submittedName>
</protein>
<dbReference type="AlphaFoldDB" id="A0A6J1F837"/>
<dbReference type="GeneID" id="111441728"/>
<dbReference type="InterPro" id="IPR018188">
    <property type="entry name" value="RNase_T2_His_AS_1"/>
</dbReference>
<dbReference type="GO" id="GO:0016787">
    <property type="term" value="F:hydrolase activity"/>
    <property type="evidence" value="ECO:0007669"/>
    <property type="project" value="UniProtKB-KW"/>
</dbReference>